<feature type="non-terminal residue" evidence="2">
    <location>
        <position position="1"/>
    </location>
</feature>
<feature type="region of interest" description="Disordered" evidence="1">
    <location>
        <begin position="35"/>
        <end position="68"/>
    </location>
</feature>
<evidence type="ECO:0000313" key="3">
    <source>
        <dbReference type="Proteomes" id="UP001341840"/>
    </source>
</evidence>
<accession>A0ABU6ST98</accession>
<keyword evidence="3" id="KW-1185">Reference proteome</keyword>
<name>A0ABU6ST98_9FABA</name>
<dbReference type="Proteomes" id="UP001341840">
    <property type="component" value="Unassembled WGS sequence"/>
</dbReference>
<sequence>VAWVFLLTEPEGSILGPFPPSVHARMVEAVVTAASGHGNGSCVSPAASGRGNEKNRDPAYSGRGNGSS</sequence>
<evidence type="ECO:0000256" key="1">
    <source>
        <dbReference type="SAM" id="MobiDB-lite"/>
    </source>
</evidence>
<protein>
    <submittedName>
        <fullName evidence="2">Uncharacterized protein</fullName>
    </submittedName>
</protein>
<organism evidence="2 3">
    <name type="scientific">Stylosanthes scabra</name>
    <dbReference type="NCBI Taxonomy" id="79078"/>
    <lineage>
        <taxon>Eukaryota</taxon>
        <taxon>Viridiplantae</taxon>
        <taxon>Streptophyta</taxon>
        <taxon>Embryophyta</taxon>
        <taxon>Tracheophyta</taxon>
        <taxon>Spermatophyta</taxon>
        <taxon>Magnoliopsida</taxon>
        <taxon>eudicotyledons</taxon>
        <taxon>Gunneridae</taxon>
        <taxon>Pentapetalae</taxon>
        <taxon>rosids</taxon>
        <taxon>fabids</taxon>
        <taxon>Fabales</taxon>
        <taxon>Fabaceae</taxon>
        <taxon>Papilionoideae</taxon>
        <taxon>50 kb inversion clade</taxon>
        <taxon>dalbergioids sensu lato</taxon>
        <taxon>Dalbergieae</taxon>
        <taxon>Pterocarpus clade</taxon>
        <taxon>Stylosanthes</taxon>
    </lineage>
</organism>
<proteinExistence type="predicted"/>
<comment type="caution">
    <text evidence="2">The sequence shown here is derived from an EMBL/GenBank/DDBJ whole genome shotgun (WGS) entry which is preliminary data.</text>
</comment>
<dbReference type="EMBL" id="JASCZI010061871">
    <property type="protein sequence ID" value="MED6139666.1"/>
    <property type="molecule type" value="Genomic_DNA"/>
</dbReference>
<gene>
    <name evidence="2" type="ORF">PIB30_086000</name>
</gene>
<evidence type="ECO:0000313" key="2">
    <source>
        <dbReference type="EMBL" id="MED6139666.1"/>
    </source>
</evidence>
<reference evidence="2 3" key="1">
    <citation type="journal article" date="2023" name="Plants (Basel)">
        <title>Bridging the Gap: Combining Genomics and Transcriptomics Approaches to Understand Stylosanthes scabra, an Orphan Legume from the Brazilian Caatinga.</title>
        <authorList>
            <person name="Ferreira-Neto J.R.C."/>
            <person name="da Silva M.D."/>
            <person name="Binneck E."/>
            <person name="de Melo N.F."/>
            <person name="da Silva R.H."/>
            <person name="de Melo A.L.T.M."/>
            <person name="Pandolfi V."/>
            <person name="Bustamante F.O."/>
            <person name="Brasileiro-Vidal A.C."/>
            <person name="Benko-Iseppon A.M."/>
        </authorList>
    </citation>
    <scope>NUCLEOTIDE SEQUENCE [LARGE SCALE GENOMIC DNA]</scope>
    <source>
        <tissue evidence="2">Leaves</tissue>
    </source>
</reference>